<dbReference type="EMBL" id="VCKY01000235">
    <property type="protein sequence ID" value="TMR09421.1"/>
    <property type="molecule type" value="Genomic_DNA"/>
</dbReference>
<organism evidence="1 2">
    <name type="scientific">Nonomuraea turkmeniaca</name>
    <dbReference type="NCBI Taxonomy" id="103838"/>
    <lineage>
        <taxon>Bacteria</taxon>
        <taxon>Bacillati</taxon>
        <taxon>Actinomycetota</taxon>
        <taxon>Actinomycetes</taxon>
        <taxon>Streptosporangiales</taxon>
        <taxon>Streptosporangiaceae</taxon>
        <taxon>Nonomuraea</taxon>
    </lineage>
</organism>
<dbReference type="Proteomes" id="UP000309128">
    <property type="component" value="Unassembled WGS sequence"/>
</dbReference>
<gene>
    <name evidence="1" type="ORF">ETD86_43730</name>
</gene>
<dbReference type="GO" id="GO:0005524">
    <property type="term" value="F:ATP binding"/>
    <property type="evidence" value="ECO:0007669"/>
    <property type="project" value="UniProtKB-KW"/>
</dbReference>
<sequence length="52" mass="6005">PTGCRFRTRCPKFRAELTDDERKRCVAVEPEVRPLGEDQGAACHYAERREVV</sequence>
<protein>
    <submittedName>
        <fullName evidence="1">Dipeptide/oligopeptide/nickel ABC transporter ATP-binding protein</fullName>
    </submittedName>
</protein>
<evidence type="ECO:0000313" key="2">
    <source>
        <dbReference type="Proteomes" id="UP000309128"/>
    </source>
</evidence>
<feature type="non-terminal residue" evidence="1">
    <location>
        <position position="1"/>
    </location>
</feature>
<keyword evidence="2" id="KW-1185">Reference proteome</keyword>
<name>A0A5S4F061_9ACTN</name>
<reference evidence="1 2" key="1">
    <citation type="submission" date="2019-05" db="EMBL/GenBank/DDBJ databases">
        <title>Draft genome sequence of Nonomuraea turkmeniaca DSM 43926.</title>
        <authorList>
            <person name="Saricaoglu S."/>
            <person name="Isik K."/>
        </authorList>
    </citation>
    <scope>NUCLEOTIDE SEQUENCE [LARGE SCALE GENOMIC DNA]</scope>
    <source>
        <strain evidence="1 2">DSM 43926</strain>
    </source>
</reference>
<accession>A0A5S4F061</accession>
<dbReference type="AlphaFoldDB" id="A0A5S4F061"/>
<comment type="caution">
    <text evidence="1">The sequence shown here is derived from an EMBL/GenBank/DDBJ whole genome shotgun (WGS) entry which is preliminary data.</text>
</comment>
<keyword evidence="1" id="KW-0547">Nucleotide-binding</keyword>
<evidence type="ECO:0000313" key="1">
    <source>
        <dbReference type="EMBL" id="TMR09421.1"/>
    </source>
</evidence>
<keyword evidence="1" id="KW-0067">ATP-binding</keyword>
<proteinExistence type="predicted"/>